<dbReference type="InterPro" id="IPR050743">
    <property type="entry name" value="2-oxoacid_DH_E2_comp"/>
</dbReference>
<feature type="compositionally biased region" description="Acidic residues" evidence="6">
    <location>
        <begin position="259"/>
        <end position="272"/>
    </location>
</feature>
<dbReference type="RefSeq" id="WP_276235910.1">
    <property type="nucleotide sequence ID" value="NZ_CP119802.1"/>
</dbReference>
<dbReference type="FunFam" id="2.40.50.100:FF:000036">
    <property type="entry name" value="Dihydrolipoamide acetyltransferase component of pyruvate dehydrogenase complex"/>
    <property type="match status" value="1"/>
</dbReference>
<evidence type="ECO:0000313" key="9">
    <source>
        <dbReference type="EMBL" id="MFC7234889.1"/>
    </source>
</evidence>
<sequence length="504" mass="54074">MVREFKLPDVGEGLTEAEIVTWLVEVGDTVTEDQPVAEVETDKAVVEVPSPVNGTVREILADEGEMVPVGNVIITFDVEGEEAEPVEESADDEDDEAVEDAVSAVSEADEEDENEGTAQQGGRTFAAPSARRLARELGVDIGAVSGSGPGGRVTEQDVRAHAEGADDEEPEPAVKSATSKVTDEAEEPATSAPASSAEAAGRDRTLAAPATRRVAEEEGVALDDVPTDETRDGEAFVTESQVREYAEAQRAAQAADAEAVTEEAPETETTAEGEVERIAYKGVRRTIGNAMERSKYTAPHVTHHEEVVVEDLVATRERLKPVAEERDSRLTYMPFVLKAVVAALKEHPILNSQLDEDAEEILVKHYYNIGVAVATDAGLMVPVVKGADEKDMLTLADDVNDLATKARERSIKREEMQGGTFSITNFGAVGGEYATPIINYPETAILGLGALKQRPVVEDGEVVAKHTIPLSLSIDHRIIDGADAARFVNTLSEYLENPELLLLE</sequence>
<comment type="caution">
    <text evidence="9">The sequence shown here is derived from an EMBL/GenBank/DDBJ whole genome shotgun (WGS) entry which is preliminary data.</text>
</comment>
<dbReference type="SUPFAM" id="SSF52777">
    <property type="entry name" value="CoA-dependent acyltransferases"/>
    <property type="match status" value="1"/>
</dbReference>
<dbReference type="InterPro" id="IPR036625">
    <property type="entry name" value="E3-bd_dom_sf"/>
</dbReference>
<dbReference type="InterPro" id="IPR003016">
    <property type="entry name" value="2-oxoA_DH_lipoyl-BS"/>
</dbReference>
<evidence type="ECO:0000256" key="4">
    <source>
        <dbReference type="ARBA" id="ARBA00022823"/>
    </source>
</evidence>
<dbReference type="Pfam" id="PF00364">
    <property type="entry name" value="Biotin_lipoyl"/>
    <property type="match status" value="1"/>
</dbReference>
<dbReference type="Pfam" id="PF02817">
    <property type="entry name" value="E3_binding"/>
    <property type="match status" value="1"/>
</dbReference>
<feature type="compositionally biased region" description="Low complexity" evidence="6">
    <location>
        <begin position="188"/>
        <end position="199"/>
    </location>
</feature>
<dbReference type="PROSITE" id="PS50968">
    <property type="entry name" value="BIOTINYL_LIPOYL"/>
    <property type="match status" value="1"/>
</dbReference>
<dbReference type="GeneID" id="79266562"/>
<feature type="domain" description="Peripheral subunit-binding (PSBD)" evidence="8">
    <location>
        <begin position="125"/>
        <end position="162"/>
    </location>
</feature>
<evidence type="ECO:0000259" key="8">
    <source>
        <dbReference type="PROSITE" id="PS51826"/>
    </source>
</evidence>
<dbReference type="InterPro" id="IPR001078">
    <property type="entry name" value="2-oxoacid_DH_actylTfrase"/>
</dbReference>
<evidence type="ECO:0000256" key="1">
    <source>
        <dbReference type="ARBA" id="ARBA00001938"/>
    </source>
</evidence>
<protein>
    <submittedName>
        <fullName evidence="9">Dihydrolipoamide acetyltransferase family protein</fullName>
        <ecNumber evidence="9">2.3.1.-</ecNumber>
    </submittedName>
</protein>
<dbReference type="SUPFAM" id="SSF47005">
    <property type="entry name" value="Peripheral subunit-binding domain of 2-oxo acid dehydrogenase complex"/>
    <property type="match status" value="1"/>
</dbReference>
<evidence type="ECO:0000256" key="2">
    <source>
        <dbReference type="ARBA" id="ARBA00007317"/>
    </source>
</evidence>
<proteinExistence type="inferred from homology"/>
<feature type="region of interest" description="Disordered" evidence="6">
    <location>
        <begin position="141"/>
        <end position="233"/>
    </location>
</feature>
<dbReference type="InterPro" id="IPR004167">
    <property type="entry name" value="PSBD"/>
</dbReference>
<keyword evidence="3 9" id="KW-0808">Transferase</keyword>
<feature type="compositionally biased region" description="Basic and acidic residues" evidence="6">
    <location>
        <begin position="154"/>
        <end position="164"/>
    </location>
</feature>
<dbReference type="EMBL" id="JBHTAP010000001">
    <property type="protein sequence ID" value="MFC7234889.1"/>
    <property type="molecule type" value="Genomic_DNA"/>
</dbReference>
<feature type="compositionally biased region" description="Acidic residues" evidence="6">
    <location>
        <begin position="217"/>
        <end position="227"/>
    </location>
</feature>
<dbReference type="Gene3D" id="3.30.559.10">
    <property type="entry name" value="Chloramphenicol acetyltransferase-like domain"/>
    <property type="match status" value="1"/>
</dbReference>
<feature type="region of interest" description="Disordered" evidence="6">
    <location>
        <begin position="252"/>
        <end position="272"/>
    </location>
</feature>
<dbReference type="PANTHER" id="PTHR43178:SF5">
    <property type="entry name" value="LIPOAMIDE ACYLTRANSFERASE COMPONENT OF BRANCHED-CHAIN ALPHA-KETO ACID DEHYDROGENASE COMPLEX, MITOCHONDRIAL"/>
    <property type="match status" value="1"/>
</dbReference>
<dbReference type="Pfam" id="PF00198">
    <property type="entry name" value="2-oxoacid_dh"/>
    <property type="match status" value="1"/>
</dbReference>
<name>A0ABD5ZN11_9EURY</name>
<gene>
    <name evidence="9" type="ORF">ACFQJ4_06095</name>
</gene>
<dbReference type="PROSITE" id="PS00189">
    <property type="entry name" value="LIPOYL"/>
    <property type="match status" value="1"/>
</dbReference>
<dbReference type="CDD" id="cd06849">
    <property type="entry name" value="lipoyl_domain"/>
    <property type="match status" value="1"/>
</dbReference>
<dbReference type="Gene3D" id="4.10.320.10">
    <property type="entry name" value="E3-binding domain"/>
    <property type="match status" value="1"/>
</dbReference>
<dbReference type="Proteomes" id="UP001596398">
    <property type="component" value="Unassembled WGS sequence"/>
</dbReference>
<dbReference type="Gene3D" id="2.40.50.100">
    <property type="match status" value="1"/>
</dbReference>
<evidence type="ECO:0000256" key="3">
    <source>
        <dbReference type="ARBA" id="ARBA00022679"/>
    </source>
</evidence>
<evidence type="ECO:0000256" key="6">
    <source>
        <dbReference type="SAM" id="MobiDB-lite"/>
    </source>
</evidence>
<feature type="compositionally biased region" description="Acidic residues" evidence="6">
    <location>
        <begin position="82"/>
        <end position="99"/>
    </location>
</feature>
<reference evidence="9 10" key="1">
    <citation type="journal article" date="2019" name="Int. J. Syst. Evol. Microbiol.">
        <title>The Global Catalogue of Microorganisms (GCM) 10K type strain sequencing project: providing services to taxonomists for standard genome sequencing and annotation.</title>
        <authorList>
            <consortium name="The Broad Institute Genomics Platform"/>
            <consortium name="The Broad Institute Genome Sequencing Center for Infectious Disease"/>
            <person name="Wu L."/>
            <person name="Ma J."/>
        </authorList>
    </citation>
    <scope>NUCLEOTIDE SEQUENCE [LARGE SCALE GENOMIC DNA]</scope>
    <source>
        <strain evidence="9 10">DT85</strain>
    </source>
</reference>
<dbReference type="PROSITE" id="PS51826">
    <property type="entry name" value="PSBD"/>
    <property type="match status" value="1"/>
</dbReference>
<dbReference type="SUPFAM" id="SSF51230">
    <property type="entry name" value="Single hybrid motif"/>
    <property type="match status" value="1"/>
</dbReference>
<feature type="domain" description="Lipoyl-binding" evidence="7">
    <location>
        <begin position="2"/>
        <end position="77"/>
    </location>
</feature>
<dbReference type="GO" id="GO:0016746">
    <property type="term" value="F:acyltransferase activity"/>
    <property type="evidence" value="ECO:0007669"/>
    <property type="project" value="UniProtKB-KW"/>
</dbReference>
<evidence type="ECO:0000259" key="7">
    <source>
        <dbReference type="PROSITE" id="PS50968"/>
    </source>
</evidence>
<evidence type="ECO:0000313" key="10">
    <source>
        <dbReference type="Proteomes" id="UP001596398"/>
    </source>
</evidence>
<dbReference type="InterPro" id="IPR011053">
    <property type="entry name" value="Single_hybrid_motif"/>
</dbReference>
<keyword evidence="10" id="KW-1185">Reference proteome</keyword>
<dbReference type="InterPro" id="IPR023213">
    <property type="entry name" value="CAT-like_dom_sf"/>
</dbReference>
<evidence type="ECO:0000256" key="5">
    <source>
        <dbReference type="ARBA" id="ARBA00023315"/>
    </source>
</evidence>
<comment type="similarity">
    <text evidence="2">Belongs to the 2-oxoacid dehydrogenase family.</text>
</comment>
<dbReference type="PANTHER" id="PTHR43178">
    <property type="entry name" value="DIHYDROLIPOAMIDE ACETYLTRANSFERASE COMPONENT OF PYRUVATE DEHYDROGENASE COMPLEX"/>
    <property type="match status" value="1"/>
</dbReference>
<dbReference type="EC" id="2.3.1.-" evidence="9"/>
<accession>A0ABD5ZN11</accession>
<organism evidence="9 10">
    <name type="scientific">Halosegnis marinus</name>
    <dbReference type="NCBI Taxonomy" id="3034023"/>
    <lineage>
        <taxon>Archaea</taxon>
        <taxon>Methanobacteriati</taxon>
        <taxon>Methanobacteriota</taxon>
        <taxon>Stenosarchaea group</taxon>
        <taxon>Halobacteria</taxon>
        <taxon>Halobacteriales</taxon>
        <taxon>Natronomonadaceae</taxon>
        <taxon>Halosegnis</taxon>
    </lineage>
</organism>
<dbReference type="FunFam" id="3.30.559.10:FF:000007">
    <property type="entry name" value="Dihydrolipoamide acetyltransferase component of pyruvate dehydrogenase complex"/>
    <property type="match status" value="1"/>
</dbReference>
<feature type="region of interest" description="Disordered" evidence="6">
    <location>
        <begin position="82"/>
        <end position="126"/>
    </location>
</feature>
<keyword evidence="4" id="KW-0450">Lipoyl</keyword>
<dbReference type="InterPro" id="IPR000089">
    <property type="entry name" value="Biotin_lipoyl"/>
</dbReference>
<keyword evidence="5 9" id="KW-0012">Acyltransferase</keyword>
<comment type="cofactor">
    <cofactor evidence="1">
        <name>(R)-lipoate</name>
        <dbReference type="ChEBI" id="CHEBI:83088"/>
    </cofactor>
</comment>
<dbReference type="AlphaFoldDB" id="A0ABD5ZN11"/>